<feature type="chain" id="PRO_5020254939" evidence="2">
    <location>
        <begin position="22"/>
        <end position="131"/>
    </location>
</feature>
<keyword evidence="4" id="KW-1185">Reference proteome</keyword>
<comment type="caution">
    <text evidence="3">The sequence shown here is derived from an EMBL/GenBank/DDBJ whole genome shotgun (WGS) entry which is preliminary data.</text>
</comment>
<proteinExistence type="predicted"/>
<organism evidence="3 4">
    <name type="scientific">Paracoccus hibiscisoli</name>
    <dbReference type="NCBI Taxonomy" id="2023261"/>
    <lineage>
        <taxon>Bacteria</taxon>
        <taxon>Pseudomonadati</taxon>
        <taxon>Pseudomonadota</taxon>
        <taxon>Alphaproteobacteria</taxon>
        <taxon>Rhodobacterales</taxon>
        <taxon>Paracoccaceae</taxon>
        <taxon>Paracoccus</taxon>
    </lineage>
</organism>
<evidence type="ECO:0000313" key="4">
    <source>
        <dbReference type="Proteomes" id="UP000306223"/>
    </source>
</evidence>
<name>A0A4U0QUQ4_9RHOB</name>
<evidence type="ECO:0000256" key="1">
    <source>
        <dbReference type="SAM" id="MobiDB-lite"/>
    </source>
</evidence>
<dbReference type="RefSeq" id="WP_136858168.1">
    <property type="nucleotide sequence ID" value="NZ_SUNH01000040.1"/>
</dbReference>
<gene>
    <name evidence="3" type="ORF">FA740_17750</name>
</gene>
<feature type="region of interest" description="Disordered" evidence="1">
    <location>
        <begin position="52"/>
        <end position="74"/>
    </location>
</feature>
<feature type="signal peptide" evidence="2">
    <location>
        <begin position="1"/>
        <end position="21"/>
    </location>
</feature>
<keyword evidence="2" id="KW-0732">Signal</keyword>
<dbReference type="Proteomes" id="UP000306223">
    <property type="component" value="Unassembled WGS sequence"/>
</dbReference>
<reference evidence="3 4" key="1">
    <citation type="submission" date="2019-04" db="EMBL/GenBank/DDBJ databases">
        <authorList>
            <person name="Li J."/>
        </authorList>
    </citation>
    <scope>NUCLEOTIDE SEQUENCE [LARGE SCALE GENOMIC DNA]</scope>
    <source>
        <strain evidence="3 4">CCTCC AB2016182</strain>
    </source>
</reference>
<protein>
    <submittedName>
        <fullName evidence="3">Uncharacterized protein</fullName>
    </submittedName>
</protein>
<accession>A0A4U0QUQ4</accession>
<dbReference type="AlphaFoldDB" id="A0A4U0QUQ4"/>
<evidence type="ECO:0000313" key="3">
    <source>
        <dbReference type="EMBL" id="TJZ79894.1"/>
    </source>
</evidence>
<dbReference type="OrthoDB" id="7776458at2"/>
<sequence length="131" mass="13444">MTLKHIILAAGLAVFAGPALADCADRITFLEDVLDDAARLAISASSGGQGVAGAREAQAMTKEDSEGPVPYQNRSAETEAVEQTQQVGDGGDALMEARALLGEARVLAEGGNESACSTQVHDILVGLIQAH</sequence>
<dbReference type="EMBL" id="SUNH01000040">
    <property type="protein sequence ID" value="TJZ79894.1"/>
    <property type="molecule type" value="Genomic_DNA"/>
</dbReference>
<evidence type="ECO:0000256" key="2">
    <source>
        <dbReference type="SAM" id="SignalP"/>
    </source>
</evidence>